<evidence type="ECO:0000313" key="6">
    <source>
        <dbReference type="Proteomes" id="UP000717515"/>
    </source>
</evidence>
<name>A0A9P8CYS8_MORAP</name>
<keyword evidence="1 2" id="KW-0694">RNA-binding</keyword>
<feature type="region of interest" description="Disordered" evidence="3">
    <location>
        <begin position="21"/>
        <end position="88"/>
    </location>
</feature>
<feature type="domain" description="RRM" evidence="4">
    <location>
        <begin position="85"/>
        <end position="163"/>
    </location>
</feature>
<sequence>MRSHVPFSFLFSTTLQSTYITSNPHTHTQTHKTTTAMSDQYTDADRRDASPSSSRSRSPRPRSRSPARPSTSTDNPPDESVNPGNNLFVNSLSSKTEVNDLEDLFGKYGKVEKVQIMYDPHTRESRGFAFVTMVRPEDADAAMQVLNGFELHGRAMSVKLAKRARARTPTPGEYRGPPKRERVMGMPFYPSPYPPPSYDRRMDRFDPRHDPRGPDPRDYRGGGPVRGDYTRPAPYDRWMGGARPRYDDRPPRDYRSSPYGMDRGGYEDRGMYDRGYDRRGPSRYDDRYARY</sequence>
<dbReference type="InterPro" id="IPR012677">
    <property type="entry name" value="Nucleotide-bd_a/b_plait_sf"/>
</dbReference>
<dbReference type="SMART" id="SM00360">
    <property type="entry name" value="RRM"/>
    <property type="match status" value="1"/>
</dbReference>
<evidence type="ECO:0000256" key="3">
    <source>
        <dbReference type="SAM" id="MobiDB-lite"/>
    </source>
</evidence>
<evidence type="ECO:0000313" key="5">
    <source>
        <dbReference type="EMBL" id="KAG9324817.1"/>
    </source>
</evidence>
<feature type="compositionally biased region" description="Basic and acidic residues" evidence="3">
    <location>
        <begin position="198"/>
        <end position="220"/>
    </location>
</feature>
<organism evidence="5 6">
    <name type="scientific">Mortierella alpina</name>
    <name type="common">Oleaginous fungus</name>
    <name type="synonym">Mortierella renispora</name>
    <dbReference type="NCBI Taxonomy" id="64518"/>
    <lineage>
        <taxon>Eukaryota</taxon>
        <taxon>Fungi</taxon>
        <taxon>Fungi incertae sedis</taxon>
        <taxon>Mucoromycota</taxon>
        <taxon>Mortierellomycotina</taxon>
        <taxon>Mortierellomycetes</taxon>
        <taxon>Mortierellales</taxon>
        <taxon>Mortierellaceae</taxon>
        <taxon>Mortierella</taxon>
    </lineage>
</organism>
<feature type="compositionally biased region" description="Basic and acidic residues" evidence="3">
    <location>
        <begin position="244"/>
        <end position="255"/>
    </location>
</feature>
<feature type="compositionally biased region" description="Low complexity" evidence="3">
    <location>
        <begin position="25"/>
        <end position="35"/>
    </location>
</feature>
<dbReference type="Pfam" id="PF00076">
    <property type="entry name" value="RRM_1"/>
    <property type="match status" value="1"/>
</dbReference>
<proteinExistence type="predicted"/>
<gene>
    <name evidence="5" type="ORF">KVV02_004690</name>
</gene>
<accession>A0A9P8CYS8</accession>
<dbReference type="GO" id="GO:0003723">
    <property type="term" value="F:RNA binding"/>
    <property type="evidence" value="ECO:0007669"/>
    <property type="project" value="UniProtKB-UniRule"/>
</dbReference>
<dbReference type="Proteomes" id="UP000717515">
    <property type="component" value="Unassembled WGS sequence"/>
</dbReference>
<dbReference type="PANTHER" id="PTHR48027">
    <property type="entry name" value="HETEROGENEOUS NUCLEAR RIBONUCLEOPROTEIN 87F-RELATED"/>
    <property type="match status" value="1"/>
</dbReference>
<dbReference type="InterPro" id="IPR000504">
    <property type="entry name" value="RRM_dom"/>
</dbReference>
<dbReference type="InterPro" id="IPR052462">
    <property type="entry name" value="SLIRP/GR-RBP-like"/>
</dbReference>
<dbReference type="AlphaFoldDB" id="A0A9P8CYS8"/>
<comment type="caution">
    <text evidence="5">The sequence shown here is derived from an EMBL/GenBank/DDBJ whole genome shotgun (WGS) entry which is preliminary data.</text>
</comment>
<evidence type="ECO:0000256" key="1">
    <source>
        <dbReference type="ARBA" id="ARBA00022884"/>
    </source>
</evidence>
<dbReference type="SUPFAM" id="SSF54928">
    <property type="entry name" value="RNA-binding domain, RBD"/>
    <property type="match status" value="1"/>
</dbReference>
<feature type="region of interest" description="Disordered" evidence="3">
    <location>
        <begin position="161"/>
        <end position="291"/>
    </location>
</feature>
<dbReference type="EMBL" id="JAIFTL010000056">
    <property type="protein sequence ID" value="KAG9324817.1"/>
    <property type="molecule type" value="Genomic_DNA"/>
</dbReference>
<feature type="compositionally biased region" description="Basic and acidic residues" evidence="3">
    <location>
        <begin position="264"/>
        <end position="291"/>
    </location>
</feature>
<dbReference type="Gene3D" id="3.30.70.330">
    <property type="match status" value="1"/>
</dbReference>
<dbReference type="InterPro" id="IPR035979">
    <property type="entry name" value="RBD_domain_sf"/>
</dbReference>
<reference evidence="5" key="1">
    <citation type="submission" date="2021-07" db="EMBL/GenBank/DDBJ databases">
        <title>Draft genome of Mortierella alpina, strain LL118, isolated from an aspen leaf litter sample.</title>
        <authorList>
            <person name="Yang S."/>
            <person name="Vinatzer B.A."/>
        </authorList>
    </citation>
    <scope>NUCLEOTIDE SEQUENCE</scope>
    <source>
        <strain evidence="5">LL118</strain>
    </source>
</reference>
<evidence type="ECO:0000259" key="4">
    <source>
        <dbReference type="PROSITE" id="PS50102"/>
    </source>
</evidence>
<protein>
    <recommendedName>
        <fullName evidence="4">RRM domain-containing protein</fullName>
    </recommendedName>
</protein>
<dbReference type="PROSITE" id="PS50102">
    <property type="entry name" value="RRM"/>
    <property type="match status" value="1"/>
</dbReference>
<evidence type="ECO:0000256" key="2">
    <source>
        <dbReference type="PROSITE-ProRule" id="PRU00176"/>
    </source>
</evidence>